<sequence length="40" mass="4642">MMATPIYVAPMLEKIGGFREETNGYPFWDNRDLFGGRTFL</sequence>
<name>A0ABN2B2B7_9MICO</name>
<proteinExistence type="predicted"/>
<dbReference type="EMBL" id="BAAALY010000002">
    <property type="protein sequence ID" value="GAA1532331.1"/>
    <property type="molecule type" value="Genomic_DNA"/>
</dbReference>
<comment type="caution">
    <text evidence="1">The sequence shown here is derived from an EMBL/GenBank/DDBJ whole genome shotgun (WGS) entry which is preliminary data.</text>
</comment>
<gene>
    <name evidence="1" type="ORF">GCM10009691_05100</name>
</gene>
<evidence type="ECO:0000313" key="1">
    <source>
        <dbReference type="EMBL" id="GAA1532331.1"/>
    </source>
</evidence>
<dbReference type="Proteomes" id="UP001501791">
    <property type="component" value="Unassembled WGS sequence"/>
</dbReference>
<evidence type="ECO:0000313" key="2">
    <source>
        <dbReference type="Proteomes" id="UP001501791"/>
    </source>
</evidence>
<accession>A0ABN2B2B7</accession>
<reference evidence="1 2" key="1">
    <citation type="journal article" date="2019" name="Int. J. Syst. Evol. Microbiol.">
        <title>The Global Catalogue of Microorganisms (GCM) 10K type strain sequencing project: providing services to taxonomists for standard genome sequencing and annotation.</title>
        <authorList>
            <consortium name="The Broad Institute Genomics Platform"/>
            <consortium name="The Broad Institute Genome Sequencing Center for Infectious Disease"/>
            <person name="Wu L."/>
            <person name="Ma J."/>
        </authorList>
    </citation>
    <scope>NUCLEOTIDE SEQUENCE [LARGE SCALE GENOMIC DNA]</scope>
    <source>
        <strain evidence="1 2">JCM 13319</strain>
    </source>
</reference>
<dbReference type="NCBIfam" id="NF033521">
    <property type="entry name" value="lasso_leader_L3"/>
    <property type="match status" value="1"/>
</dbReference>
<keyword evidence="2" id="KW-1185">Reference proteome</keyword>
<protein>
    <submittedName>
        <fullName evidence="1">Uncharacterized protein</fullName>
    </submittedName>
</protein>
<organism evidence="1 2">
    <name type="scientific">Brevibacterium picturae</name>
    <dbReference type="NCBI Taxonomy" id="260553"/>
    <lineage>
        <taxon>Bacteria</taxon>
        <taxon>Bacillati</taxon>
        <taxon>Actinomycetota</taxon>
        <taxon>Actinomycetes</taxon>
        <taxon>Micrococcales</taxon>
        <taxon>Brevibacteriaceae</taxon>
        <taxon>Brevibacterium</taxon>
    </lineage>
</organism>